<reference evidence="4" key="1">
    <citation type="journal article" date="2013" name="Nat. Genet.">
        <title>The wheat powdery mildew genome shows the unique evolution of an obligate biotroph.</title>
        <authorList>
            <person name="Wicker T."/>
            <person name="Oberhaensli S."/>
            <person name="Parlange F."/>
            <person name="Buchmann J.P."/>
            <person name="Shatalina M."/>
            <person name="Roffler S."/>
            <person name="Ben-David R."/>
            <person name="Dolezel J."/>
            <person name="Simkova H."/>
            <person name="Schulze-Lefert P."/>
            <person name="Spanu P.D."/>
            <person name="Bruggmann R."/>
            <person name="Amselem J."/>
            <person name="Quesneville H."/>
            <person name="Ver Loren van Themaat E."/>
            <person name="Paape T."/>
            <person name="Shimizu K.K."/>
            <person name="Keller B."/>
        </authorList>
    </citation>
    <scope>NUCLEOTIDE SEQUENCE [LARGE SCALE GENOMIC DNA]</scope>
    <source>
        <strain evidence="4">96224</strain>
    </source>
</reference>
<dbReference type="HOGENOM" id="CLU_1524895_0_0_1"/>
<feature type="chain" id="PRO_5044538554" evidence="1">
    <location>
        <begin position="17"/>
        <end position="176"/>
    </location>
</feature>
<reference evidence="3" key="3">
    <citation type="submission" date="2018-07" db="EMBL/GenBank/DDBJ databases">
        <authorList>
            <person name="Quirk P.G."/>
            <person name="Krulwich T.A."/>
        </authorList>
    </citation>
    <scope>NUCLEOTIDE SEQUENCE</scope>
    <source>
        <strain evidence="3">96224</strain>
    </source>
</reference>
<sequence length="176" mass="18519">MNYLWIALILPNLSVASNCAADSCLLALRPTSNITGQHSATQDFCSKYLLDSTTLPEEALAACQDKNNVLDKERVASACACKTVVMRSTPTIGNPSYTTSPPETVVGDVAQPCALVSSSSSAQKVATPSAEPTVSAQLAFDCLNSVPLNKTAAIQLVDAIGPYLEWQSGRPPSEKT</sequence>
<reference evidence="2" key="2">
    <citation type="submission" date="2013-01" db="EMBL/GenBank/DDBJ databases">
        <title>The wheat powdery mildew genome reveals unique evolution of an obligate biotroph.</title>
        <authorList>
            <person name="Oberhaensli S."/>
            <person name="Wicker T."/>
            <person name="Keller B."/>
        </authorList>
    </citation>
    <scope>NUCLEOTIDE SEQUENCE</scope>
    <source>
        <strain evidence="2">96224</strain>
    </source>
</reference>
<feature type="non-terminal residue" evidence="3">
    <location>
        <position position="176"/>
    </location>
</feature>
<evidence type="ECO:0000313" key="4">
    <source>
        <dbReference type="Proteomes" id="UP000053110"/>
    </source>
</evidence>
<dbReference type="AlphaFoldDB" id="A0A061HMG4"/>
<evidence type="ECO:0000313" key="2">
    <source>
        <dbReference type="EMBL" id="EPQ64635.1"/>
    </source>
</evidence>
<dbReference type="EMBL" id="UIGY01000081">
    <property type="protein sequence ID" value="SUZ10424.1"/>
    <property type="molecule type" value="Genomic_DNA"/>
</dbReference>
<evidence type="ECO:0000313" key="3">
    <source>
        <dbReference type="EMBL" id="SUZ10424.1"/>
    </source>
</evidence>
<feature type="signal peptide" evidence="1">
    <location>
        <begin position="1"/>
        <end position="16"/>
    </location>
</feature>
<dbReference type="EMBL" id="KE375054">
    <property type="protein sequence ID" value="EPQ64635.1"/>
    <property type="molecule type" value="Genomic_DNA"/>
</dbReference>
<accession>A0A061HMG4</accession>
<evidence type="ECO:0000256" key="1">
    <source>
        <dbReference type="SAM" id="SignalP"/>
    </source>
</evidence>
<gene>
    <name evidence="2" type="ORF">BGT96224_A20644</name>
    <name evidence="3" type="ORF">BGT96224V2_LOCUS3595</name>
</gene>
<dbReference type="Proteomes" id="UP000053110">
    <property type="component" value="Unassembled WGS sequence"/>
</dbReference>
<organism evidence="3">
    <name type="scientific">Blumeria graminis f. sp. tritici 96224</name>
    <dbReference type="NCBI Taxonomy" id="1268274"/>
    <lineage>
        <taxon>Eukaryota</taxon>
        <taxon>Fungi</taxon>
        <taxon>Dikarya</taxon>
        <taxon>Ascomycota</taxon>
        <taxon>Pezizomycotina</taxon>
        <taxon>Leotiomycetes</taxon>
        <taxon>Erysiphales</taxon>
        <taxon>Erysiphaceae</taxon>
        <taxon>Blumeria</taxon>
    </lineage>
</organism>
<protein>
    <submittedName>
        <fullName evidence="3">BgtA-20644</fullName>
    </submittedName>
</protein>
<name>A0A061HMG4_BLUGR</name>
<proteinExistence type="predicted"/>
<dbReference type="OrthoDB" id="27214at2759"/>
<keyword evidence="1" id="KW-0732">Signal</keyword>